<dbReference type="EMBL" id="MARB01000018">
    <property type="protein sequence ID" value="ODJ86762.1"/>
    <property type="molecule type" value="Genomic_DNA"/>
</dbReference>
<dbReference type="OrthoDB" id="9780267at2"/>
<gene>
    <name evidence="2" type="ORF">CODIS_30810</name>
</gene>
<accession>A0A7Z0VJG1</accession>
<dbReference type="InterPro" id="IPR007462">
    <property type="entry name" value="COV1-like"/>
</dbReference>
<evidence type="ECO:0008006" key="4">
    <source>
        <dbReference type="Google" id="ProtNLM"/>
    </source>
</evidence>
<evidence type="ECO:0000313" key="2">
    <source>
        <dbReference type="EMBL" id="ODJ86762.1"/>
    </source>
</evidence>
<dbReference type="Proteomes" id="UP000094769">
    <property type="component" value="Unassembled WGS sequence"/>
</dbReference>
<reference evidence="2 3" key="1">
    <citation type="submission" date="2016-06" db="EMBL/GenBank/DDBJ databases">
        <title>Genome sequence of endosymbiont of Candidatus Endolucinida thiodiazotropha.</title>
        <authorList>
            <person name="Poehlein A."/>
            <person name="Koenig S."/>
            <person name="Heiden S.E."/>
            <person name="Thuermer A."/>
            <person name="Voget S."/>
            <person name="Daniel R."/>
            <person name="Markert S."/>
            <person name="Gros O."/>
            <person name="Schweder T."/>
        </authorList>
    </citation>
    <scope>NUCLEOTIDE SEQUENCE [LARGE SCALE GENOMIC DNA]</scope>
    <source>
        <strain evidence="2 3">COS</strain>
    </source>
</reference>
<protein>
    <recommendedName>
        <fullName evidence="4">DUF502 domain-containing protein</fullName>
    </recommendedName>
</protein>
<feature type="transmembrane region" description="Helical" evidence="1">
    <location>
        <begin position="14"/>
        <end position="36"/>
    </location>
</feature>
<dbReference type="PANTHER" id="PTHR31876">
    <property type="entry name" value="COV-LIKE PROTEIN 1"/>
    <property type="match status" value="1"/>
</dbReference>
<evidence type="ECO:0000256" key="1">
    <source>
        <dbReference type="SAM" id="Phobius"/>
    </source>
</evidence>
<organism evidence="2 3">
    <name type="scientific">Candidatus Thiodiazotropha endolucinida</name>
    <dbReference type="NCBI Taxonomy" id="1655433"/>
    <lineage>
        <taxon>Bacteria</taxon>
        <taxon>Pseudomonadati</taxon>
        <taxon>Pseudomonadota</taxon>
        <taxon>Gammaproteobacteria</taxon>
        <taxon>Chromatiales</taxon>
        <taxon>Sedimenticolaceae</taxon>
        <taxon>Candidatus Thiodiazotropha</taxon>
    </lineage>
</organism>
<keyword evidence="1" id="KW-0812">Transmembrane</keyword>
<feature type="transmembrane region" description="Helical" evidence="1">
    <location>
        <begin position="69"/>
        <end position="90"/>
    </location>
</feature>
<keyword evidence="1" id="KW-0472">Membrane</keyword>
<keyword evidence="1" id="KW-1133">Transmembrane helix</keyword>
<dbReference type="Pfam" id="PF04367">
    <property type="entry name" value="DUF502"/>
    <property type="match status" value="1"/>
</dbReference>
<dbReference type="PANTHER" id="PTHR31876:SF26">
    <property type="entry name" value="PROTEIN LIKE COV 2"/>
    <property type="match status" value="1"/>
</dbReference>
<keyword evidence="3" id="KW-1185">Reference proteome</keyword>
<comment type="caution">
    <text evidence="2">The sequence shown here is derived from an EMBL/GenBank/DDBJ whole genome shotgun (WGS) entry which is preliminary data.</text>
</comment>
<evidence type="ECO:0000313" key="3">
    <source>
        <dbReference type="Proteomes" id="UP000094769"/>
    </source>
</evidence>
<dbReference type="RefSeq" id="WP_069126749.1">
    <property type="nucleotide sequence ID" value="NZ_MARB01000018.1"/>
</dbReference>
<proteinExistence type="predicted"/>
<dbReference type="AlphaFoldDB" id="A0A7Z0VJG1"/>
<name>A0A7Z0VJG1_9GAMM</name>
<sequence>MSGTKSRTLHIQRYLISGIITLIPLWVTWLVFKYIFNHLSKLGSPWARMLSRSIQNEYPSIAQWLLEPWFQNTLAVFIMLLGLYLVGWLVSRVIGRKILFFFESTVQRLPVVQNVYGLVKKLISALEQKPENVQQVVLIEFPSSDMKTVGFVTRTMVDANSGKELAAVYVPTTPNPTSGYLEIVPLENLVSTDWSIDEAMSFIISGGAVAPGKVPYTSKKSD</sequence>